<keyword evidence="2" id="KW-1185">Reference proteome</keyword>
<dbReference type="PANTHER" id="PTHR37494">
    <property type="entry name" value="HEMAGGLUTININ"/>
    <property type="match status" value="1"/>
</dbReference>
<comment type="caution">
    <text evidence="1">The sequence shown here is derived from an EMBL/GenBank/DDBJ whole genome shotgun (WGS) entry which is preliminary data.</text>
</comment>
<dbReference type="InterPro" id="IPR015919">
    <property type="entry name" value="Cadherin-like_sf"/>
</dbReference>
<dbReference type="EMBL" id="QLII01000001">
    <property type="protein sequence ID" value="RAI77329.1"/>
    <property type="molecule type" value="Genomic_DNA"/>
</dbReference>
<dbReference type="AlphaFoldDB" id="A0A327NSA0"/>
<proteinExistence type="predicted"/>
<evidence type="ECO:0000313" key="1">
    <source>
        <dbReference type="EMBL" id="RAI77329.1"/>
    </source>
</evidence>
<organism evidence="1 2">
    <name type="scientific">Spirosoma telluris</name>
    <dbReference type="NCBI Taxonomy" id="2183553"/>
    <lineage>
        <taxon>Bacteria</taxon>
        <taxon>Pseudomonadati</taxon>
        <taxon>Bacteroidota</taxon>
        <taxon>Cytophagia</taxon>
        <taxon>Cytophagales</taxon>
        <taxon>Cytophagaceae</taxon>
        <taxon>Spirosoma</taxon>
    </lineage>
</organism>
<reference evidence="1 2" key="1">
    <citation type="submission" date="2018-06" db="EMBL/GenBank/DDBJ databases">
        <title>Spirosoma sp. HMF3257 Genome sequencing and assembly.</title>
        <authorList>
            <person name="Kang H."/>
            <person name="Cha I."/>
            <person name="Kim H."/>
            <person name="Kang J."/>
            <person name="Joh K."/>
        </authorList>
    </citation>
    <scope>NUCLEOTIDE SEQUENCE [LARGE SCALE GENOMIC DNA]</scope>
    <source>
        <strain evidence="1 2">HMF3257</strain>
    </source>
</reference>
<name>A0A327NSA0_9BACT</name>
<protein>
    <submittedName>
        <fullName evidence="1">Uncharacterized protein</fullName>
    </submittedName>
</protein>
<dbReference type="GO" id="GO:0016020">
    <property type="term" value="C:membrane"/>
    <property type="evidence" value="ECO:0007669"/>
    <property type="project" value="InterPro"/>
</dbReference>
<accession>A0A327NSA0</accession>
<dbReference type="Gene3D" id="2.60.40.10">
    <property type="entry name" value="Immunoglobulins"/>
    <property type="match status" value="3"/>
</dbReference>
<dbReference type="GO" id="GO:0005509">
    <property type="term" value="F:calcium ion binding"/>
    <property type="evidence" value="ECO:0007669"/>
    <property type="project" value="InterPro"/>
</dbReference>
<evidence type="ECO:0000313" key="2">
    <source>
        <dbReference type="Proteomes" id="UP000249016"/>
    </source>
</evidence>
<dbReference type="InterPro" id="IPR013783">
    <property type="entry name" value="Ig-like_fold"/>
</dbReference>
<dbReference type="PANTHER" id="PTHR37494:SF1">
    <property type="entry name" value="STAPHYLOCOCCUS AUREUS SURFACE PROTEIN A"/>
    <property type="match status" value="1"/>
</dbReference>
<dbReference type="SUPFAM" id="SSF49313">
    <property type="entry name" value="Cadherin-like"/>
    <property type="match status" value="3"/>
</dbReference>
<sequence>MPRSFSVASGNLPDGLSLSTTGVLSGTPTESGSFTITVRATDANGCSGVGASYVLTITDNTPIISDFGAVNMSVCVGSIATFTATIGNVSGLYNYTLTNGIGTPTSGVKNSAAFSQNLTLAGSGTQSFTLTINANSQSTSATTDVTVSPFPVASLTNNGPLSCTMTTVTLTASGGTSYTFIKSGEVIGTPGSTNTIDVAILGNYTVRVANATGCVSTTTTTVGNIVATVNVNNPSTTNGVQNVAFSQNFTASGGTAPRSFSVVSGSLPTGLNLSTTGVLSGTPTQSGSFPITVRATDINGCSGVGASYVLTIVNNTPIIDNFAAVSNVVCSGSPFTFTATVSNVTGTYSYTLTNGINTPTTGTKTSATFNQNLTSVGSGSQSFTLIISDNSQSAFVTTDVTVNSLPTPSLTNSGPISCTLPAVTLIALGGNSYTFTTSGGIVVGTPGTANTVDVTTSGTYTVRVANATGCVSTTTTIVTGTIPTITVTNPATKSGIANVAFSQNFTASGGTAPRSFSVVSGRLPDGLSLASTGNLSGIPTEGGSFTITVGATDANGCSG</sequence>
<dbReference type="OrthoDB" id="8913664at2"/>
<gene>
    <name evidence="1" type="ORF">HMF3257_29840</name>
</gene>
<dbReference type="Pfam" id="PF05345">
    <property type="entry name" value="He_PIG"/>
    <property type="match status" value="3"/>
</dbReference>
<dbReference type="Proteomes" id="UP000249016">
    <property type="component" value="Unassembled WGS sequence"/>
</dbReference>
<dbReference type="RefSeq" id="WP_111347863.1">
    <property type="nucleotide sequence ID" value="NZ_QLII01000001.1"/>
</dbReference>